<evidence type="ECO:0000313" key="1">
    <source>
        <dbReference type="EMBL" id="MBK3518559.1"/>
    </source>
</evidence>
<protein>
    <submittedName>
        <fullName evidence="1">Sulfotransferase</fullName>
    </submittedName>
</protein>
<proteinExistence type="predicted"/>
<dbReference type="InterPro" id="IPR027417">
    <property type="entry name" value="P-loop_NTPase"/>
</dbReference>
<keyword evidence="2" id="KW-1185">Reference proteome</keyword>
<evidence type="ECO:0000313" key="2">
    <source>
        <dbReference type="Proteomes" id="UP000605676"/>
    </source>
</evidence>
<dbReference type="EMBL" id="JAENRR010000036">
    <property type="protein sequence ID" value="MBK3518559.1"/>
    <property type="molecule type" value="Genomic_DNA"/>
</dbReference>
<dbReference type="RefSeq" id="WP_200465786.1">
    <property type="nucleotide sequence ID" value="NZ_JAENRR010000036.1"/>
</dbReference>
<name>A0ABS1HLK4_9BACT</name>
<organism evidence="1 2">
    <name type="scientific">Carboxylicivirga marina</name>
    <dbReference type="NCBI Taxonomy" id="2800988"/>
    <lineage>
        <taxon>Bacteria</taxon>
        <taxon>Pseudomonadati</taxon>
        <taxon>Bacteroidota</taxon>
        <taxon>Bacteroidia</taxon>
        <taxon>Marinilabiliales</taxon>
        <taxon>Marinilabiliaceae</taxon>
        <taxon>Carboxylicivirga</taxon>
    </lineage>
</organism>
<accession>A0ABS1HLK4</accession>
<dbReference type="Pfam" id="PF13469">
    <property type="entry name" value="Sulfotransfer_3"/>
    <property type="match status" value="1"/>
</dbReference>
<dbReference type="Proteomes" id="UP000605676">
    <property type="component" value="Unassembled WGS sequence"/>
</dbReference>
<reference evidence="1 2" key="1">
    <citation type="submission" date="2021-01" db="EMBL/GenBank/DDBJ databases">
        <title>Carboxyliciviraga sp.nov., isolated from coastal sediments.</title>
        <authorList>
            <person name="Lu D."/>
            <person name="Zhang T."/>
        </authorList>
    </citation>
    <scope>NUCLEOTIDE SEQUENCE [LARGE SCALE GENOMIC DNA]</scope>
    <source>
        <strain evidence="1 2">N1Y132</strain>
    </source>
</reference>
<dbReference type="PANTHER" id="PTHR36451:SF1">
    <property type="entry name" value="OMEGA-HYDROXY-BETA-DIHYDROMENAQUINONE-9 SULFOTRANSFERASE STF3"/>
    <property type="match status" value="1"/>
</dbReference>
<dbReference type="SUPFAM" id="SSF52540">
    <property type="entry name" value="P-loop containing nucleoside triphosphate hydrolases"/>
    <property type="match status" value="1"/>
</dbReference>
<dbReference type="Gene3D" id="3.40.50.300">
    <property type="entry name" value="P-loop containing nucleotide triphosphate hydrolases"/>
    <property type="match status" value="1"/>
</dbReference>
<comment type="caution">
    <text evidence="1">The sequence shown here is derived from an EMBL/GenBank/DDBJ whole genome shotgun (WGS) entry which is preliminary data.</text>
</comment>
<sequence>MGEFIIRRLFKYSSWLLNLIERPLIKRYSANKMRHAPTFIIGPPRTGSTILYQALTQKLDVLYIDNLINMARNNPYIGFWFSQKIFGNKSHNSSSSNHGNTKGLHAPNEGLFWYKWLPRDRHYIELDEMNTQSIGQIKELLQAITNRYDKPILFKNLSFSVRLPFVKTTFPEAKIIYIKRNPLYVAQSILLGKRKSNTPANEVWSIKPKEHALLAQMDDELEQIVWQIYLIEKQIHKDLRLFEEQQVNVIDYEALNETIIEHLSKHIDCTKRAFADSIEINISNNQRLDDATFVKIKNYIEQLDWENHTSNLSMQ</sequence>
<dbReference type="PANTHER" id="PTHR36451">
    <property type="entry name" value="PAPS-DEPENDENT SULFOTRANSFERASE STF3"/>
    <property type="match status" value="1"/>
</dbReference>
<dbReference type="InterPro" id="IPR052736">
    <property type="entry name" value="Stf3_sulfotransferase"/>
</dbReference>
<gene>
    <name evidence="1" type="ORF">JIV24_14535</name>
</gene>